<keyword evidence="3" id="KW-0472">Membrane</keyword>
<evidence type="ECO:0008006" key="6">
    <source>
        <dbReference type="Google" id="ProtNLM"/>
    </source>
</evidence>
<sequence length="668" mass="75089">MATATATAYTLRLSPPPPSPSPRRQQHHHAPLLPQRPRSRRGATARAAAAASWAPTDRGSDDGLGGWWLPVPEQQQQQQKQPAERGREVGIGIAGSRRALAVGLGASAAIALVGMMWHLPSSRKCLQQFVHAPLHYVQEKLSTLESKETPEEDAGDREWDNIDVSKTANDERVDTKTDDSSQNHMPAGGVHVLFRAPVDPMHEEAFSILKKLQIIEKDASSSDFCSRREFARWFIKLHSKLERKKMHRIIPNRLTFGSVRSAFDDIDADDPDFLYIQSLGESGIVSSKLSNFLGTSTSGSSSDSGNSNFLPNSYLSRFDLVNWKALVEHPFATELDQKMLSKNVRILDLRAWPDVPSSILIDLMGGEQSIISKVFGNTRCLQPHKPVTKAQAAAALTTGRMEEVIRDELNRLEAENQSQLSVMGEIMEELINRGDIKRYWEDKMKVEEIREVAVDKQLQHVLQELANEKTDREKELAVLLKERTALEHQNQELMNLRSEIDGMYDRLAMESLEVMTEEQNLEKLSFDVNRKHQAVSESKSYLEAEKEALTMLRSWVEEEAARVHERAEVLERAILMLPSSKDAVSPGQLSFTLVYTIPFDYMYTTRAPTRRTEQPRANFAAGDHRRSSAERLPCPRTRRGLASTRRGRWRRACRRPGEGCASGSAAAA</sequence>
<keyword evidence="3" id="KW-0812">Transmembrane</keyword>
<accession>A0A0D3GH24</accession>
<feature type="region of interest" description="Disordered" evidence="2">
    <location>
        <begin position="1"/>
        <end position="86"/>
    </location>
</feature>
<evidence type="ECO:0000313" key="4">
    <source>
        <dbReference type="EnsemblPlants" id="OBART06G16050.1"/>
    </source>
</evidence>
<evidence type="ECO:0000256" key="1">
    <source>
        <dbReference type="SAM" id="Coils"/>
    </source>
</evidence>
<evidence type="ECO:0000256" key="3">
    <source>
        <dbReference type="SAM" id="Phobius"/>
    </source>
</evidence>
<feature type="compositionally biased region" description="Low complexity" evidence="2">
    <location>
        <begin position="1"/>
        <end position="13"/>
    </location>
</feature>
<name>A0A0D3GH24_9ORYZ</name>
<feature type="region of interest" description="Disordered" evidence="2">
    <location>
        <begin position="615"/>
        <end position="668"/>
    </location>
</feature>
<dbReference type="PANTHER" id="PTHR33740:SF1">
    <property type="entry name" value="SLH DOMAIN PROTEIN"/>
    <property type="match status" value="1"/>
</dbReference>
<dbReference type="Gramene" id="OBART06G16050.1">
    <property type="protein sequence ID" value="OBART06G16050.1"/>
    <property type="gene ID" value="OBART06G16050"/>
</dbReference>
<reference evidence="4" key="1">
    <citation type="journal article" date="2009" name="Rice">
        <title>De Novo Next Generation Sequencing of Plant Genomes.</title>
        <authorList>
            <person name="Rounsley S."/>
            <person name="Marri P.R."/>
            <person name="Yu Y."/>
            <person name="He R."/>
            <person name="Sisneros N."/>
            <person name="Goicoechea J.L."/>
            <person name="Lee S.J."/>
            <person name="Angelova A."/>
            <person name="Kudrna D."/>
            <person name="Luo M."/>
            <person name="Affourtit J."/>
            <person name="Desany B."/>
            <person name="Knight J."/>
            <person name="Niazi F."/>
            <person name="Egholm M."/>
            <person name="Wing R.A."/>
        </authorList>
    </citation>
    <scope>NUCLEOTIDE SEQUENCE [LARGE SCALE GENOMIC DNA]</scope>
    <source>
        <strain evidence="4">cv. IRGC 105608</strain>
    </source>
</reference>
<feature type="compositionally biased region" description="Basic and acidic residues" evidence="2">
    <location>
        <begin position="168"/>
        <end position="181"/>
    </location>
</feature>
<dbReference type="Proteomes" id="UP000026960">
    <property type="component" value="Chromosome 6"/>
</dbReference>
<feature type="compositionally biased region" description="Basic residues" evidence="2">
    <location>
        <begin position="645"/>
        <end position="654"/>
    </location>
</feature>
<dbReference type="AlphaFoldDB" id="A0A0D3GH24"/>
<feature type="coiled-coil region" evidence="1">
    <location>
        <begin position="462"/>
        <end position="506"/>
    </location>
</feature>
<evidence type="ECO:0000256" key="2">
    <source>
        <dbReference type="SAM" id="MobiDB-lite"/>
    </source>
</evidence>
<protein>
    <recommendedName>
        <fullName evidence="6">SLH domain-containing protein</fullName>
    </recommendedName>
</protein>
<dbReference type="EnsemblPlants" id="OBART06G16050.1">
    <property type="protein sequence ID" value="OBART06G16050.1"/>
    <property type="gene ID" value="OBART06G16050"/>
</dbReference>
<dbReference type="PANTHER" id="PTHR33740">
    <property type="entry name" value="GPI-ANCHORED ADHESIN-LIKE PROTEIN"/>
    <property type="match status" value="1"/>
</dbReference>
<keyword evidence="3" id="KW-1133">Transmembrane helix</keyword>
<evidence type="ECO:0000313" key="5">
    <source>
        <dbReference type="Proteomes" id="UP000026960"/>
    </source>
</evidence>
<feature type="compositionally biased region" description="Low complexity" evidence="2">
    <location>
        <begin position="44"/>
        <end position="57"/>
    </location>
</feature>
<reference evidence="4" key="2">
    <citation type="submission" date="2015-03" db="UniProtKB">
        <authorList>
            <consortium name="EnsemblPlants"/>
        </authorList>
    </citation>
    <scope>IDENTIFICATION</scope>
</reference>
<dbReference type="eggNOG" id="ENOG502QQDJ">
    <property type="taxonomic scope" value="Eukaryota"/>
</dbReference>
<feature type="transmembrane region" description="Helical" evidence="3">
    <location>
        <begin position="99"/>
        <end position="119"/>
    </location>
</feature>
<proteinExistence type="predicted"/>
<dbReference type="PaxDb" id="65489-OBART06G16050.1"/>
<keyword evidence="1" id="KW-0175">Coiled coil</keyword>
<feature type="compositionally biased region" description="Low complexity" evidence="2">
    <location>
        <begin position="659"/>
        <end position="668"/>
    </location>
</feature>
<organism evidence="4">
    <name type="scientific">Oryza barthii</name>
    <dbReference type="NCBI Taxonomy" id="65489"/>
    <lineage>
        <taxon>Eukaryota</taxon>
        <taxon>Viridiplantae</taxon>
        <taxon>Streptophyta</taxon>
        <taxon>Embryophyta</taxon>
        <taxon>Tracheophyta</taxon>
        <taxon>Spermatophyta</taxon>
        <taxon>Magnoliopsida</taxon>
        <taxon>Liliopsida</taxon>
        <taxon>Poales</taxon>
        <taxon>Poaceae</taxon>
        <taxon>BOP clade</taxon>
        <taxon>Oryzoideae</taxon>
        <taxon>Oryzeae</taxon>
        <taxon>Oryzinae</taxon>
        <taxon>Oryza</taxon>
    </lineage>
</organism>
<keyword evidence="5" id="KW-1185">Reference proteome</keyword>
<feature type="region of interest" description="Disordered" evidence="2">
    <location>
        <begin position="165"/>
        <end position="186"/>
    </location>
</feature>